<accession>A0A6J7X759</accession>
<evidence type="ECO:0000313" key="1">
    <source>
        <dbReference type="EMBL" id="CAB5226474.1"/>
    </source>
</evidence>
<reference evidence="1" key="1">
    <citation type="submission" date="2020-05" db="EMBL/GenBank/DDBJ databases">
        <authorList>
            <person name="Chiriac C."/>
            <person name="Salcher M."/>
            <person name="Ghai R."/>
            <person name="Kavagutti S V."/>
        </authorList>
    </citation>
    <scope>NUCLEOTIDE SEQUENCE</scope>
</reference>
<proteinExistence type="predicted"/>
<gene>
    <name evidence="1" type="ORF">UFOVP760_248</name>
</gene>
<organism evidence="1">
    <name type="scientific">uncultured Caudovirales phage</name>
    <dbReference type="NCBI Taxonomy" id="2100421"/>
    <lineage>
        <taxon>Viruses</taxon>
        <taxon>Duplodnaviria</taxon>
        <taxon>Heunggongvirae</taxon>
        <taxon>Uroviricota</taxon>
        <taxon>Caudoviricetes</taxon>
        <taxon>Peduoviridae</taxon>
        <taxon>Maltschvirus</taxon>
        <taxon>Maltschvirus maltsch</taxon>
    </lineage>
</organism>
<dbReference type="EMBL" id="LR798360">
    <property type="protein sequence ID" value="CAB5226474.1"/>
    <property type="molecule type" value="Genomic_DNA"/>
</dbReference>
<sequence length="137" mass="15103">MVKDIYAIYESYVTKESVGNASANHTERGNINTHYRSVAQGTTYNDLGDLGENEESKQPVATLKGSININDPENTTFSLRGAGVVAAKTIRDRLGRVLEVMNTKAGQGDYTGIHFLLKDLSYYIQANQEVSEVLSRK</sequence>
<name>A0A6J7X759_9CAUD</name>
<protein>
    <submittedName>
        <fullName evidence="1">Uncharacterized protein</fullName>
    </submittedName>
</protein>